<evidence type="ECO:0000256" key="1">
    <source>
        <dbReference type="ARBA" id="ARBA00004141"/>
    </source>
</evidence>
<evidence type="ECO:0000313" key="7">
    <source>
        <dbReference type="EMBL" id="SEO60535.1"/>
    </source>
</evidence>
<feature type="transmembrane region" description="Helical" evidence="6">
    <location>
        <begin position="186"/>
        <end position="210"/>
    </location>
</feature>
<dbReference type="AlphaFoldDB" id="A0A1H8R230"/>
<evidence type="ECO:0000256" key="2">
    <source>
        <dbReference type="ARBA" id="ARBA00009773"/>
    </source>
</evidence>
<comment type="subcellular location">
    <subcellularLocation>
        <location evidence="1">Membrane</location>
        <topology evidence="1">Multi-pass membrane protein</topology>
    </subcellularLocation>
</comment>
<feature type="transmembrane region" description="Helical" evidence="6">
    <location>
        <begin position="250"/>
        <end position="267"/>
    </location>
</feature>
<sequence length="337" mass="35957">MNLSRQEVLGGLFVFVTVVAAALLADVLATVFFSITVAYLLFPVRRWLTARGLSAQVASLVTTLAAFFGTLAFAAPFVAVLLLRLDDLLVVLESIPDEILVEVAGLTYTLTLEELSTVLVRFARTLATASATAAPVLLIKFTLFGLLVFSLLFHQQDARRATFALVPSEYRDVAEALNRRTRETLFAIYVLQAAVAVGTFLIALPVFSLFGYDYPLTLAAVSALLQFVPIVGPSLVLAALAGWHVVSGQLVQAALVFFVGGFLVAWLPDILIRPRLARETADLPGSLYFVGFVGGVLSLGPIGFIAGPLAVGLVVELANLLAAELNGESTESLETTE</sequence>
<evidence type="ECO:0000256" key="5">
    <source>
        <dbReference type="ARBA" id="ARBA00023136"/>
    </source>
</evidence>
<keyword evidence="3 6" id="KW-0812">Transmembrane</keyword>
<feature type="transmembrane region" description="Helical" evidence="6">
    <location>
        <begin position="133"/>
        <end position="153"/>
    </location>
</feature>
<evidence type="ECO:0000256" key="4">
    <source>
        <dbReference type="ARBA" id="ARBA00022989"/>
    </source>
</evidence>
<dbReference type="OrthoDB" id="137390at2157"/>
<feature type="transmembrane region" description="Helical" evidence="6">
    <location>
        <begin position="287"/>
        <end position="315"/>
    </location>
</feature>
<comment type="similarity">
    <text evidence="2">Belongs to the autoinducer-2 exporter (AI-2E) (TC 2.A.86) family.</text>
</comment>
<dbReference type="RefSeq" id="WP_089822829.1">
    <property type="nucleotide sequence ID" value="NZ_FODV01000003.1"/>
</dbReference>
<dbReference type="PANTHER" id="PTHR21716:SF4">
    <property type="entry name" value="TRANSMEMBRANE PROTEIN 245"/>
    <property type="match status" value="1"/>
</dbReference>
<keyword evidence="5 6" id="KW-0472">Membrane</keyword>
<evidence type="ECO:0000313" key="8">
    <source>
        <dbReference type="Proteomes" id="UP000199126"/>
    </source>
</evidence>
<accession>A0A1H8R230</accession>
<gene>
    <name evidence="7" type="ORF">SAMN04487948_103453</name>
</gene>
<feature type="transmembrane region" description="Helical" evidence="6">
    <location>
        <begin position="12"/>
        <end position="41"/>
    </location>
</feature>
<dbReference type="Proteomes" id="UP000199126">
    <property type="component" value="Unassembled WGS sequence"/>
</dbReference>
<dbReference type="Pfam" id="PF01594">
    <property type="entry name" value="AI-2E_transport"/>
    <property type="match status" value="1"/>
</dbReference>
<feature type="transmembrane region" description="Helical" evidence="6">
    <location>
        <begin position="216"/>
        <end position="243"/>
    </location>
</feature>
<organism evidence="7 8">
    <name type="scientific">Halogranum amylolyticum</name>
    <dbReference type="NCBI Taxonomy" id="660520"/>
    <lineage>
        <taxon>Archaea</taxon>
        <taxon>Methanobacteriati</taxon>
        <taxon>Methanobacteriota</taxon>
        <taxon>Stenosarchaea group</taxon>
        <taxon>Halobacteria</taxon>
        <taxon>Halobacteriales</taxon>
        <taxon>Haloferacaceae</taxon>
    </lineage>
</organism>
<evidence type="ECO:0000256" key="3">
    <source>
        <dbReference type="ARBA" id="ARBA00022692"/>
    </source>
</evidence>
<reference evidence="8" key="1">
    <citation type="submission" date="2016-10" db="EMBL/GenBank/DDBJ databases">
        <authorList>
            <person name="Varghese N."/>
            <person name="Submissions S."/>
        </authorList>
    </citation>
    <scope>NUCLEOTIDE SEQUENCE [LARGE SCALE GENOMIC DNA]</scope>
    <source>
        <strain evidence="8">CGMCC 1.10121</strain>
    </source>
</reference>
<dbReference type="EMBL" id="FODV01000003">
    <property type="protein sequence ID" value="SEO60535.1"/>
    <property type="molecule type" value="Genomic_DNA"/>
</dbReference>
<dbReference type="InterPro" id="IPR002549">
    <property type="entry name" value="AI-2E-like"/>
</dbReference>
<keyword evidence="8" id="KW-1185">Reference proteome</keyword>
<feature type="transmembrane region" description="Helical" evidence="6">
    <location>
        <begin position="53"/>
        <end position="83"/>
    </location>
</feature>
<name>A0A1H8R230_9EURY</name>
<keyword evidence="4 6" id="KW-1133">Transmembrane helix</keyword>
<evidence type="ECO:0000256" key="6">
    <source>
        <dbReference type="SAM" id="Phobius"/>
    </source>
</evidence>
<dbReference type="GO" id="GO:0016020">
    <property type="term" value="C:membrane"/>
    <property type="evidence" value="ECO:0007669"/>
    <property type="project" value="UniProtKB-SubCell"/>
</dbReference>
<protein>
    <submittedName>
        <fullName evidence="7">Predicted PurR-regulated permease PerM</fullName>
    </submittedName>
</protein>
<proteinExistence type="inferred from homology"/>
<dbReference type="PANTHER" id="PTHR21716">
    <property type="entry name" value="TRANSMEMBRANE PROTEIN"/>
    <property type="match status" value="1"/>
</dbReference>